<dbReference type="AlphaFoldDB" id="A0AAN9UTZ8"/>
<comment type="caution">
    <text evidence="2">The sequence shown here is derived from an EMBL/GenBank/DDBJ whole genome shotgun (WGS) entry which is preliminary data.</text>
</comment>
<feature type="compositionally biased region" description="Basic residues" evidence="1">
    <location>
        <begin position="51"/>
        <end position="63"/>
    </location>
</feature>
<protein>
    <submittedName>
        <fullName evidence="2">Uncharacterized protein</fullName>
    </submittedName>
</protein>
<name>A0AAN9UTZ8_9PEZI</name>
<accession>A0AAN9UTZ8</accession>
<feature type="compositionally biased region" description="Acidic residues" evidence="1">
    <location>
        <begin position="206"/>
        <end position="215"/>
    </location>
</feature>
<feature type="compositionally biased region" description="Basic and acidic residues" evidence="1">
    <location>
        <begin position="188"/>
        <end position="198"/>
    </location>
</feature>
<evidence type="ECO:0000313" key="3">
    <source>
        <dbReference type="Proteomes" id="UP001320420"/>
    </source>
</evidence>
<gene>
    <name evidence="2" type="ORF">SLS62_004666</name>
</gene>
<dbReference type="EMBL" id="JAKJXP020000029">
    <property type="protein sequence ID" value="KAK7753376.1"/>
    <property type="molecule type" value="Genomic_DNA"/>
</dbReference>
<evidence type="ECO:0000313" key="2">
    <source>
        <dbReference type="EMBL" id="KAK7753376.1"/>
    </source>
</evidence>
<reference evidence="2 3" key="1">
    <citation type="submission" date="2024-02" db="EMBL/GenBank/DDBJ databases">
        <title>De novo assembly and annotation of 12 fungi associated with fruit tree decline syndrome in Ontario, Canada.</title>
        <authorList>
            <person name="Sulman M."/>
            <person name="Ellouze W."/>
            <person name="Ilyukhin E."/>
        </authorList>
    </citation>
    <scope>NUCLEOTIDE SEQUENCE [LARGE SCALE GENOMIC DNA]</scope>
    <source>
        <strain evidence="2 3">M11/M66-122</strain>
    </source>
</reference>
<evidence type="ECO:0000256" key="1">
    <source>
        <dbReference type="SAM" id="MobiDB-lite"/>
    </source>
</evidence>
<proteinExistence type="predicted"/>
<dbReference type="Proteomes" id="UP001320420">
    <property type="component" value="Unassembled WGS sequence"/>
</dbReference>
<feature type="compositionally biased region" description="Basic and acidic residues" evidence="1">
    <location>
        <begin position="251"/>
        <end position="271"/>
    </location>
</feature>
<keyword evidence="3" id="KW-1185">Reference proteome</keyword>
<feature type="compositionally biased region" description="Acidic residues" evidence="1">
    <location>
        <begin position="147"/>
        <end position="164"/>
    </location>
</feature>
<feature type="region of interest" description="Disordered" evidence="1">
    <location>
        <begin position="1"/>
        <end position="285"/>
    </location>
</feature>
<organism evidence="2 3">
    <name type="scientific">Diatrype stigma</name>
    <dbReference type="NCBI Taxonomy" id="117547"/>
    <lineage>
        <taxon>Eukaryota</taxon>
        <taxon>Fungi</taxon>
        <taxon>Dikarya</taxon>
        <taxon>Ascomycota</taxon>
        <taxon>Pezizomycotina</taxon>
        <taxon>Sordariomycetes</taxon>
        <taxon>Xylariomycetidae</taxon>
        <taxon>Xylariales</taxon>
        <taxon>Diatrypaceae</taxon>
        <taxon>Diatrype</taxon>
    </lineage>
</organism>
<sequence length="334" mass="37140">MRPNLKVAHLAASGRTTSPSPPQSPTAAASPKFNRKAAAMAINGNGYLPPHPKKSRHKGHKAHPSNLHPLGGTKFSYTRTPRPEDISPRSSASSDEEESEASPSPPQSPISDHLPEAPVPQPAARAKSKSKSASATSVVEATTFAIEIEELSDIDPDDCDDDDPDVLRPSAFEYPESDCSQSRSHQQHPPDMDPRVMSDFKNLNPFDDDSDDYSDGDSNGGGDEDFQRNLLQQRKERRLRRMTSGSISKRTISERGSDSDKEDILPYHDGPETGTNTRRLRRKTDRHSMQFSGQYFERIEELKEPNSDDEIILDDAEVFARELPYWTLMDVDSE</sequence>